<evidence type="ECO:0000313" key="2">
    <source>
        <dbReference type="EMBL" id="GBP15864.1"/>
    </source>
</evidence>
<evidence type="ECO:0000313" key="3">
    <source>
        <dbReference type="Proteomes" id="UP000299102"/>
    </source>
</evidence>
<feature type="region of interest" description="Disordered" evidence="1">
    <location>
        <begin position="210"/>
        <end position="230"/>
    </location>
</feature>
<accession>A0A4C1TPI5</accession>
<keyword evidence="3" id="KW-1185">Reference proteome</keyword>
<reference evidence="2 3" key="1">
    <citation type="journal article" date="2019" name="Commun. Biol.">
        <title>The bagworm genome reveals a unique fibroin gene that provides high tensile strength.</title>
        <authorList>
            <person name="Kono N."/>
            <person name="Nakamura H."/>
            <person name="Ohtoshi R."/>
            <person name="Tomita M."/>
            <person name="Numata K."/>
            <person name="Arakawa K."/>
        </authorList>
    </citation>
    <scope>NUCLEOTIDE SEQUENCE [LARGE SCALE GENOMIC DNA]</scope>
</reference>
<organism evidence="2 3">
    <name type="scientific">Eumeta variegata</name>
    <name type="common">Bagworm moth</name>
    <name type="synonym">Eumeta japonica</name>
    <dbReference type="NCBI Taxonomy" id="151549"/>
    <lineage>
        <taxon>Eukaryota</taxon>
        <taxon>Metazoa</taxon>
        <taxon>Ecdysozoa</taxon>
        <taxon>Arthropoda</taxon>
        <taxon>Hexapoda</taxon>
        <taxon>Insecta</taxon>
        <taxon>Pterygota</taxon>
        <taxon>Neoptera</taxon>
        <taxon>Endopterygota</taxon>
        <taxon>Lepidoptera</taxon>
        <taxon>Glossata</taxon>
        <taxon>Ditrysia</taxon>
        <taxon>Tineoidea</taxon>
        <taxon>Psychidae</taxon>
        <taxon>Oiketicinae</taxon>
        <taxon>Eumeta</taxon>
    </lineage>
</organism>
<dbReference type="AlphaFoldDB" id="A0A4C1TPI5"/>
<gene>
    <name evidence="2" type="ORF">EVAR_12463_1</name>
</gene>
<dbReference type="EMBL" id="BGZK01000075">
    <property type="protein sequence ID" value="GBP15864.1"/>
    <property type="molecule type" value="Genomic_DNA"/>
</dbReference>
<comment type="caution">
    <text evidence="2">The sequence shown here is derived from an EMBL/GenBank/DDBJ whole genome shotgun (WGS) entry which is preliminary data.</text>
</comment>
<name>A0A4C1TPI5_EUMVA</name>
<proteinExistence type="predicted"/>
<protein>
    <submittedName>
        <fullName evidence="2">Uncharacterized protein</fullName>
    </submittedName>
</protein>
<sequence length="238" mass="27230">MIDFIIVDDWLGSKIVDTREYRGVKVGTYYFLVIYRIKALCQRWQHHAKIVTTELERIKVERWNNYFESVIACEDTVADDNVTATEYMIDDGNESETTTKEFLKALKRKKSQMVFYIFVDLEKAYDRVKTNDVRKTLSMHGTNIINHEDARGQMVIAGNDITDITALQRYLLTEIAQRSLGGRGADAAIRPLHIFKLLYVTVTVKREIADDTQTPPARPRPSDPPTSRIPSAVAAVMI</sequence>
<evidence type="ECO:0000256" key="1">
    <source>
        <dbReference type="SAM" id="MobiDB-lite"/>
    </source>
</evidence>
<dbReference type="Proteomes" id="UP000299102">
    <property type="component" value="Unassembled WGS sequence"/>
</dbReference>
<dbReference type="OrthoDB" id="412793at2759"/>